<dbReference type="GO" id="GO:0030245">
    <property type="term" value="P:cellulose catabolic process"/>
    <property type="evidence" value="ECO:0007669"/>
    <property type="project" value="UniProtKB-KW"/>
</dbReference>
<feature type="signal peptide" evidence="13">
    <location>
        <begin position="1"/>
        <end position="20"/>
    </location>
</feature>
<evidence type="ECO:0000256" key="8">
    <source>
        <dbReference type="ARBA" id="ARBA00023180"/>
    </source>
</evidence>
<keyword evidence="16" id="KW-1185">Reference proteome</keyword>
<dbReference type="AlphaFoldDB" id="A0A6G0XJF7"/>
<keyword evidence="10" id="KW-0326">Glycosidase</keyword>
<accession>A0A6G0XJF7</accession>
<dbReference type="SUPFAM" id="SSF49899">
    <property type="entry name" value="Concanavalin A-like lectins/glucanases"/>
    <property type="match status" value="1"/>
</dbReference>
<dbReference type="SUPFAM" id="SSF57180">
    <property type="entry name" value="Cellulose-binding domain"/>
    <property type="match status" value="1"/>
</dbReference>
<feature type="domain" description="CBM1" evidence="14">
    <location>
        <begin position="467"/>
        <end position="503"/>
    </location>
</feature>
<keyword evidence="9" id="KW-0119">Carbohydrate metabolism</keyword>
<gene>
    <name evidence="15" type="ORF">Ae201684_004043</name>
</gene>
<dbReference type="InterPro" id="IPR037019">
    <property type="entry name" value="Glyco_hydro_7_sf"/>
</dbReference>
<keyword evidence="6" id="KW-0136">Cellulose degradation</keyword>
<evidence type="ECO:0000259" key="14">
    <source>
        <dbReference type="PROSITE" id="PS51164"/>
    </source>
</evidence>
<dbReference type="GO" id="GO:0008810">
    <property type="term" value="F:cellulase activity"/>
    <property type="evidence" value="ECO:0007669"/>
    <property type="project" value="UniProtKB-EC"/>
</dbReference>
<evidence type="ECO:0000313" key="16">
    <source>
        <dbReference type="Proteomes" id="UP000481153"/>
    </source>
</evidence>
<evidence type="ECO:0000256" key="12">
    <source>
        <dbReference type="SAM" id="MobiDB-lite"/>
    </source>
</evidence>
<dbReference type="Pfam" id="PF00734">
    <property type="entry name" value="CBM_1"/>
    <property type="match status" value="1"/>
</dbReference>
<name>A0A6G0XJF7_9STRA</name>
<dbReference type="EMBL" id="VJMJ01000051">
    <property type="protein sequence ID" value="KAF0740496.1"/>
    <property type="molecule type" value="Genomic_DNA"/>
</dbReference>
<organism evidence="15 16">
    <name type="scientific">Aphanomyces euteiches</name>
    <dbReference type="NCBI Taxonomy" id="100861"/>
    <lineage>
        <taxon>Eukaryota</taxon>
        <taxon>Sar</taxon>
        <taxon>Stramenopiles</taxon>
        <taxon>Oomycota</taxon>
        <taxon>Saprolegniomycetes</taxon>
        <taxon>Saprolegniales</taxon>
        <taxon>Verrucalvaceae</taxon>
        <taxon>Aphanomyces</taxon>
    </lineage>
</organism>
<keyword evidence="4 13" id="KW-0732">Signal</keyword>
<evidence type="ECO:0000256" key="9">
    <source>
        <dbReference type="ARBA" id="ARBA00023277"/>
    </source>
</evidence>
<evidence type="ECO:0000256" key="3">
    <source>
        <dbReference type="ARBA" id="ARBA00012601"/>
    </source>
</evidence>
<dbReference type="InterPro" id="IPR000254">
    <property type="entry name" value="CBD"/>
</dbReference>
<dbReference type="SMART" id="SM00236">
    <property type="entry name" value="fCBD"/>
    <property type="match status" value="1"/>
</dbReference>
<dbReference type="VEuPathDB" id="FungiDB:AeMF1_010906"/>
<reference evidence="15 16" key="1">
    <citation type="submission" date="2019-07" db="EMBL/GenBank/DDBJ databases">
        <title>Genomics analysis of Aphanomyces spp. identifies a new class of oomycete effector associated with host adaptation.</title>
        <authorList>
            <person name="Gaulin E."/>
        </authorList>
    </citation>
    <scope>NUCLEOTIDE SEQUENCE [LARGE SCALE GENOMIC DNA]</scope>
    <source>
        <strain evidence="15 16">ATCC 201684</strain>
    </source>
</reference>
<sequence>MKVSTTIAYLTSALVAQTHAQQIGSSTTEVHPVLQTQTCTKSGGCVTQNTKIVLDSNWRWLHQVGNFSPCRNDAGVWNTAVCADGVSCAKNCALENIDYGATGIRTTGGSLNFDLNKRLYLLEDDNNYKLYKLLNLEFTFDIDLSKAACNVDAGLYFIEMDKTGDRSATNPAGATYGTGYCDAQCGEGAPFIHGKANLNGNIGTCCAEFDILEANSISTSFTSHPCTKTGLFECTSPLECGGGDNRYKGTCDKDGCGVNPWAMNVHSFYGPGSSFTLDSSKPYTVVTQFITDDKMLPATLLKSSVTTQPGSSITDSFCDQVKYVFNSVNDHKAKGGLVAMGKALQRGLVLSFTSWTGDLPWLDGTNPGSDPTKPGGSQGSCPPNSPIPTVAPITVSNIRVGDIGSTTATSPPNPPVTLAPTTKAPPTPATSSPTTVPTTTRATSAPITTRATSAPTSAPTTAKPSSGAVVAWGQCGGSNYNGPTGCVSGYTCHLYSEWFSQCIPQ</sequence>
<keyword evidence="7" id="KW-1015">Disulfide bond</keyword>
<evidence type="ECO:0000256" key="7">
    <source>
        <dbReference type="ARBA" id="ARBA00023157"/>
    </source>
</evidence>
<dbReference type="PRINTS" id="PR00734">
    <property type="entry name" value="GLHYDRLASE7"/>
</dbReference>
<dbReference type="PANTHER" id="PTHR33753:SF1">
    <property type="entry name" value="ENDO-BETA-1,4-GLUCANASE CELB"/>
    <property type="match status" value="1"/>
</dbReference>
<dbReference type="InterPro" id="IPR001722">
    <property type="entry name" value="Glyco_hydro_7"/>
</dbReference>
<dbReference type="PANTHER" id="PTHR33753">
    <property type="entry name" value="1,4-BETA-D-GLUCAN CELLOBIOHYDROLASE B"/>
    <property type="match status" value="1"/>
</dbReference>
<protein>
    <recommendedName>
        <fullName evidence="3">cellulase</fullName>
        <ecNumber evidence="3">3.2.1.4</ecNumber>
    </recommendedName>
</protein>
<dbReference type="Proteomes" id="UP000481153">
    <property type="component" value="Unassembled WGS sequence"/>
</dbReference>
<evidence type="ECO:0000256" key="11">
    <source>
        <dbReference type="ARBA" id="ARBA00023326"/>
    </source>
</evidence>
<feature type="chain" id="PRO_5026306632" description="cellulase" evidence="13">
    <location>
        <begin position="21"/>
        <end position="505"/>
    </location>
</feature>
<feature type="compositionally biased region" description="Low complexity" evidence="12">
    <location>
        <begin position="429"/>
        <end position="466"/>
    </location>
</feature>
<dbReference type="InterPro" id="IPR013320">
    <property type="entry name" value="ConA-like_dom_sf"/>
</dbReference>
<evidence type="ECO:0000256" key="13">
    <source>
        <dbReference type="SAM" id="SignalP"/>
    </source>
</evidence>
<dbReference type="InterPro" id="IPR035971">
    <property type="entry name" value="CBD_sf"/>
</dbReference>
<comment type="similarity">
    <text evidence="2">Belongs to the glycosyl hydrolase 7 (cellulase C) family.</text>
</comment>
<keyword evidence="11" id="KW-0624">Polysaccharide degradation</keyword>
<dbReference type="Pfam" id="PF00840">
    <property type="entry name" value="Glyco_hydro_7"/>
    <property type="match status" value="1"/>
</dbReference>
<comment type="caution">
    <text evidence="15">The sequence shown here is derived from an EMBL/GenBank/DDBJ whole genome shotgun (WGS) entry which is preliminary data.</text>
</comment>
<dbReference type="PROSITE" id="PS51164">
    <property type="entry name" value="CBM1_2"/>
    <property type="match status" value="1"/>
</dbReference>
<proteinExistence type="inferred from homology"/>
<keyword evidence="8" id="KW-0325">Glycoprotein</keyword>
<dbReference type="GO" id="GO:0005576">
    <property type="term" value="C:extracellular region"/>
    <property type="evidence" value="ECO:0007669"/>
    <property type="project" value="InterPro"/>
</dbReference>
<evidence type="ECO:0000313" key="15">
    <source>
        <dbReference type="EMBL" id="KAF0740496.1"/>
    </source>
</evidence>
<comment type="catalytic activity">
    <reaction evidence="1">
        <text>Endohydrolysis of (1-&gt;4)-beta-D-glucosidic linkages in cellulose, lichenin and cereal beta-D-glucans.</text>
        <dbReference type="EC" id="3.2.1.4"/>
    </reaction>
</comment>
<dbReference type="VEuPathDB" id="FungiDB:AeMF1_010907"/>
<evidence type="ECO:0000256" key="10">
    <source>
        <dbReference type="ARBA" id="ARBA00023295"/>
    </source>
</evidence>
<evidence type="ECO:0000256" key="2">
    <source>
        <dbReference type="ARBA" id="ARBA00006044"/>
    </source>
</evidence>
<evidence type="ECO:0000256" key="5">
    <source>
        <dbReference type="ARBA" id="ARBA00022801"/>
    </source>
</evidence>
<feature type="compositionally biased region" description="Pro residues" evidence="12">
    <location>
        <begin position="411"/>
        <end position="428"/>
    </location>
</feature>
<evidence type="ECO:0000256" key="1">
    <source>
        <dbReference type="ARBA" id="ARBA00000966"/>
    </source>
</evidence>
<evidence type="ECO:0000256" key="4">
    <source>
        <dbReference type="ARBA" id="ARBA00022729"/>
    </source>
</evidence>
<dbReference type="GO" id="GO:0030248">
    <property type="term" value="F:cellulose binding"/>
    <property type="evidence" value="ECO:0007669"/>
    <property type="project" value="InterPro"/>
</dbReference>
<evidence type="ECO:0000256" key="6">
    <source>
        <dbReference type="ARBA" id="ARBA00023001"/>
    </source>
</evidence>
<dbReference type="EC" id="3.2.1.4" evidence="3"/>
<dbReference type="PROSITE" id="PS00562">
    <property type="entry name" value="CBM1_1"/>
    <property type="match status" value="1"/>
</dbReference>
<feature type="region of interest" description="Disordered" evidence="12">
    <location>
        <begin position="361"/>
        <end position="467"/>
    </location>
</feature>
<keyword evidence="5" id="KW-0378">Hydrolase</keyword>
<dbReference type="Gene3D" id="2.70.100.10">
    <property type="entry name" value="Glycoside hydrolase, family 7, domain"/>
    <property type="match status" value="1"/>
</dbReference>